<feature type="transmembrane region" description="Helical" evidence="8">
    <location>
        <begin position="82"/>
        <end position="100"/>
    </location>
</feature>
<keyword evidence="3" id="KW-1003">Cell membrane</keyword>
<keyword evidence="5 8" id="KW-0812">Transmembrane</keyword>
<dbReference type="eggNOG" id="COG4575">
    <property type="taxonomic scope" value="Bacteria"/>
</dbReference>
<dbReference type="GO" id="GO:0043022">
    <property type="term" value="F:ribosome binding"/>
    <property type="evidence" value="ECO:0007669"/>
    <property type="project" value="InterPro"/>
</dbReference>
<dbReference type="AlphaFoldDB" id="A0A085G7L6"/>
<evidence type="ECO:0000313" key="12">
    <source>
        <dbReference type="Proteomes" id="UP000028640"/>
    </source>
</evidence>
<evidence type="ECO:0000256" key="3">
    <source>
        <dbReference type="ARBA" id="ARBA00022475"/>
    </source>
</evidence>
<reference evidence="11 12" key="1">
    <citation type="submission" date="2014-05" db="EMBL/GenBank/DDBJ databases">
        <title>ATOL: Assembling a taxonomically balanced genome-scale reconstruction of the evolutionary history of the Enterobacteriaceae.</title>
        <authorList>
            <person name="Plunkett G.III."/>
            <person name="Neeno-Eckwall E.C."/>
            <person name="Glasner J.D."/>
            <person name="Perna N.T."/>
        </authorList>
    </citation>
    <scope>NUCLEOTIDE SEQUENCE [LARGE SCALE GENOMIC DNA]</scope>
    <source>
        <strain evidence="11 12">ATCC 33852</strain>
    </source>
</reference>
<dbReference type="PANTHER" id="PTHR35893">
    <property type="entry name" value="INNER MEMBRANE PROTEIN-RELATED"/>
    <property type="match status" value="1"/>
</dbReference>
<evidence type="ECO:0000256" key="7">
    <source>
        <dbReference type="ARBA" id="ARBA00023136"/>
    </source>
</evidence>
<dbReference type="Pfam" id="PF19029">
    <property type="entry name" value="DUF883_C"/>
    <property type="match status" value="1"/>
</dbReference>
<evidence type="ECO:0000259" key="10">
    <source>
        <dbReference type="Pfam" id="PF19029"/>
    </source>
</evidence>
<evidence type="ECO:0000256" key="5">
    <source>
        <dbReference type="ARBA" id="ARBA00022692"/>
    </source>
</evidence>
<feature type="domain" description="DUF883" evidence="10">
    <location>
        <begin position="73"/>
        <end position="102"/>
    </location>
</feature>
<proteinExistence type="inferred from homology"/>
<evidence type="ECO:0000313" key="11">
    <source>
        <dbReference type="EMBL" id="KFC79711.1"/>
    </source>
</evidence>
<comment type="subcellular location">
    <subcellularLocation>
        <location evidence="1">Cell inner membrane</location>
        <topology evidence="1">Single-pass membrane protein</topology>
    </subcellularLocation>
</comment>
<evidence type="ECO:0000256" key="2">
    <source>
        <dbReference type="ARBA" id="ARBA00010423"/>
    </source>
</evidence>
<dbReference type="PANTHER" id="PTHR35893:SF3">
    <property type="entry name" value="INNER MEMBRANE PROTEIN"/>
    <property type="match status" value="1"/>
</dbReference>
<dbReference type="OrthoDB" id="6522731at2"/>
<keyword evidence="4" id="KW-0997">Cell inner membrane</keyword>
<dbReference type="InterPro" id="IPR010279">
    <property type="entry name" value="YqjD/ElaB"/>
</dbReference>
<organism evidence="11 12">
    <name type="scientific">Ewingella americana (strain ATCC 33852 / DSM 4580 / CCUG 14506 / JCM 5911 / LMG 7869 / NCTC 12157 / CDC 1468-78)</name>
    <dbReference type="NCBI Taxonomy" id="910964"/>
    <lineage>
        <taxon>Bacteria</taxon>
        <taxon>Pseudomonadati</taxon>
        <taxon>Pseudomonadota</taxon>
        <taxon>Gammaproteobacteria</taxon>
        <taxon>Enterobacterales</taxon>
        <taxon>Yersiniaceae</taxon>
        <taxon>Ewingella</taxon>
    </lineage>
</organism>
<gene>
    <name evidence="11" type="ORF">GEAM_2863</name>
</gene>
<dbReference type="RefSeq" id="WP_034792638.1">
    <property type="nucleotide sequence ID" value="NZ_JMPJ01000064.1"/>
</dbReference>
<evidence type="ECO:0000256" key="6">
    <source>
        <dbReference type="ARBA" id="ARBA00022989"/>
    </source>
</evidence>
<evidence type="ECO:0000256" key="8">
    <source>
        <dbReference type="SAM" id="Phobius"/>
    </source>
</evidence>
<name>A0A085G7L6_EWIA3</name>
<accession>A0A085G7L6</accession>
<dbReference type="GeneID" id="78382700"/>
<dbReference type="STRING" id="910964.GEAM_2863"/>
<keyword evidence="6 8" id="KW-1133">Transmembrane helix</keyword>
<comment type="caution">
    <text evidence="11">The sequence shown here is derived from an EMBL/GenBank/DDBJ whole genome shotgun (WGS) entry which is preliminary data.</text>
</comment>
<sequence>MFKKSEKVERDINEDVTLLADTLDEVLQSSGAKSKDELEKIRGKAEGVLRDARARFNGNSNIKQHAIDAANQATNYVKDNPWHGVGVGAAVGIVLGVLLGRR</sequence>
<dbReference type="EMBL" id="JMPJ01000064">
    <property type="protein sequence ID" value="KFC79711.1"/>
    <property type="molecule type" value="Genomic_DNA"/>
</dbReference>
<protein>
    <submittedName>
        <fullName evidence="11">Membrane protein</fullName>
    </submittedName>
</protein>
<keyword evidence="7 8" id="KW-0472">Membrane</keyword>
<dbReference type="Pfam" id="PF05957">
    <property type="entry name" value="DUF883"/>
    <property type="match status" value="1"/>
</dbReference>
<evidence type="ECO:0000256" key="4">
    <source>
        <dbReference type="ARBA" id="ARBA00022519"/>
    </source>
</evidence>
<feature type="domain" description="DUF883" evidence="9">
    <location>
        <begin position="13"/>
        <end position="56"/>
    </location>
</feature>
<evidence type="ECO:0000256" key="1">
    <source>
        <dbReference type="ARBA" id="ARBA00004377"/>
    </source>
</evidence>
<dbReference type="Proteomes" id="UP000028640">
    <property type="component" value="Unassembled WGS sequence"/>
</dbReference>
<dbReference type="GO" id="GO:0005886">
    <property type="term" value="C:plasma membrane"/>
    <property type="evidence" value="ECO:0007669"/>
    <property type="project" value="UniProtKB-SubCell"/>
</dbReference>
<dbReference type="InterPro" id="IPR043605">
    <property type="entry name" value="DUF883_C"/>
</dbReference>
<keyword evidence="12" id="KW-1185">Reference proteome</keyword>
<evidence type="ECO:0000259" key="9">
    <source>
        <dbReference type="Pfam" id="PF05957"/>
    </source>
</evidence>
<dbReference type="InterPro" id="IPR043604">
    <property type="entry name" value="DUF883_N"/>
</dbReference>
<comment type="similarity">
    <text evidence="2">Belongs to the ElaB/YgaM/YqjD family.</text>
</comment>